<dbReference type="PANTHER" id="PTHR31068:SF0">
    <property type="entry name" value="MITOCHONDRIAL DISTRIBUTION AND MORPHOLOGY PROTEIN 31"/>
    <property type="match status" value="1"/>
</dbReference>
<comment type="caution">
    <text evidence="12">The sequence shown here is derived from an EMBL/GenBank/DDBJ whole genome shotgun (WGS) entry which is preliminary data.</text>
</comment>
<evidence type="ECO:0008006" key="14">
    <source>
        <dbReference type="Google" id="ProtNLM"/>
    </source>
</evidence>
<dbReference type="GO" id="GO:0007005">
    <property type="term" value="P:mitochondrion organization"/>
    <property type="evidence" value="ECO:0007669"/>
    <property type="project" value="InterPro"/>
</dbReference>
<feature type="transmembrane region" description="Helical" evidence="11">
    <location>
        <begin position="687"/>
        <end position="705"/>
    </location>
</feature>
<organism evidence="12 13">
    <name type="scientific">Trichoderma harzianum</name>
    <name type="common">Hypocrea lixii</name>
    <dbReference type="NCBI Taxonomy" id="5544"/>
    <lineage>
        <taxon>Eukaryota</taxon>
        <taxon>Fungi</taxon>
        <taxon>Dikarya</taxon>
        <taxon>Ascomycota</taxon>
        <taxon>Pezizomycotina</taxon>
        <taxon>Sordariomycetes</taxon>
        <taxon>Hypocreomycetidae</taxon>
        <taxon>Hypocreales</taxon>
        <taxon>Hypocreaceae</taxon>
        <taxon>Trichoderma</taxon>
    </lineage>
</organism>
<evidence type="ECO:0000256" key="10">
    <source>
        <dbReference type="SAM" id="MobiDB-lite"/>
    </source>
</evidence>
<comment type="subcellular location">
    <subcellularLocation>
        <location evidence="1">Mitochondrion inner membrane</location>
    </subcellularLocation>
</comment>
<keyword evidence="6 11" id="KW-1133">Transmembrane helix</keyword>
<dbReference type="AlphaFoldDB" id="A0A2K0UK11"/>
<dbReference type="OrthoDB" id="17678at2759"/>
<evidence type="ECO:0000313" key="13">
    <source>
        <dbReference type="Proteomes" id="UP000236290"/>
    </source>
</evidence>
<evidence type="ECO:0000256" key="1">
    <source>
        <dbReference type="ARBA" id="ARBA00004273"/>
    </source>
</evidence>
<dbReference type="InterPro" id="IPR012571">
    <property type="entry name" value="Mdm31/Mdm32"/>
</dbReference>
<dbReference type="Proteomes" id="UP000236290">
    <property type="component" value="Unassembled WGS sequence"/>
</dbReference>
<keyword evidence="5" id="KW-0809">Transit peptide</keyword>
<evidence type="ECO:0000256" key="8">
    <source>
        <dbReference type="ARBA" id="ARBA00023136"/>
    </source>
</evidence>
<dbReference type="GO" id="GO:0000001">
    <property type="term" value="P:mitochondrion inheritance"/>
    <property type="evidence" value="ECO:0007669"/>
    <property type="project" value="InterPro"/>
</dbReference>
<comment type="similarity">
    <text evidence="2">Belongs to the MDM31/MDM32 family.</text>
</comment>
<evidence type="ECO:0000256" key="4">
    <source>
        <dbReference type="ARBA" id="ARBA00022792"/>
    </source>
</evidence>
<dbReference type="PANTHER" id="PTHR31068">
    <property type="entry name" value="MITOCHONDRIAL DISTRIBUTION AND MORPHOLOGY PROTEIN 31"/>
    <property type="match status" value="1"/>
</dbReference>
<dbReference type="GO" id="GO:0005743">
    <property type="term" value="C:mitochondrial inner membrane"/>
    <property type="evidence" value="ECO:0007669"/>
    <property type="project" value="UniProtKB-SubCell"/>
</dbReference>
<dbReference type="EMBL" id="MTYI01000023">
    <property type="protein sequence ID" value="PNP58133.1"/>
    <property type="molecule type" value="Genomic_DNA"/>
</dbReference>
<evidence type="ECO:0000256" key="3">
    <source>
        <dbReference type="ARBA" id="ARBA00022692"/>
    </source>
</evidence>
<comment type="function">
    <text evidence="9">Involved in the organization of the mitochondrial membranes and the global structure of the mitochondria. Also required for mitochondrial distribution and mobility as well as for the maintenance of mitochondrial DNA nucleoids structures.</text>
</comment>
<feature type="region of interest" description="Disordered" evidence="10">
    <location>
        <begin position="106"/>
        <end position="160"/>
    </location>
</feature>
<keyword evidence="4" id="KW-0999">Mitochondrion inner membrane</keyword>
<evidence type="ECO:0000256" key="6">
    <source>
        <dbReference type="ARBA" id="ARBA00022989"/>
    </source>
</evidence>
<dbReference type="Pfam" id="PF08118">
    <property type="entry name" value="MDM31_MDM32"/>
    <property type="match status" value="1"/>
</dbReference>
<evidence type="ECO:0000256" key="2">
    <source>
        <dbReference type="ARBA" id="ARBA00005687"/>
    </source>
</evidence>
<reference evidence="12 13" key="1">
    <citation type="submission" date="2017-02" db="EMBL/GenBank/DDBJ databases">
        <title>Genomes of Trichoderma spp. with biocontrol activity.</title>
        <authorList>
            <person name="Gardiner D."/>
            <person name="Kazan K."/>
            <person name="Vos C."/>
            <person name="Harvey P."/>
        </authorList>
    </citation>
    <scope>NUCLEOTIDE SEQUENCE [LARGE SCALE GENOMIC DNA]</scope>
    <source>
        <strain evidence="12 13">Tr1</strain>
    </source>
</reference>
<proteinExistence type="inferred from homology"/>
<evidence type="ECO:0000256" key="7">
    <source>
        <dbReference type="ARBA" id="ARBA00023128"/>
    </source>
</evidence>
<evidence type="ECO:0000256" key="9">
    <source>
        <dbReference type="ARBA" id="ARBA00025191"/>
    </source>
</evidence>
<protein>
    <recommendedName>
        <fullName evidence="14">Mitochondrial distribution and morphology protein 31</fullName>
    </recommendedName>
</protein>
<sequence>MHNLTCRFQTPPTWRTPHAVALSNRSAALSAFHTQVAKPQYAKAGPGSTLAHQKHGCRSPTSIGLGSQLPLHGSHRCFTPLNILERHRASLNASQNAARWLLQSDQYSSDSANKKKDVQESGTGQMGGHKPAAGLDQSPGAAPKKTLEQPGTEAKDHEQESIAASMSKYLNLPMMPHRPTKEELLAAANGFWERFKVRFKWISIRSMRPWNIDEWGAFVSWFMLGHIVWILVGTTTFFSILIFSINTVFAQETLAQWIGDYLTQSAGVTVVFESAIVPKWKNGVIAFRNVFISRRPGQIESSVSKGSSDAAAVAAAGRQVQHNGTVTEDDGNYTQFDVTIANVNVTLSFLNWWNGRGLLKDVEVNGVRGIVDRTSVRWPLQQVDPLSYRHKHQPGDFEIESFKLEDLLLTIRQPDGFRPFSVSIYSCELPRLRKQWLFYDFLSASHMSGSFDGSLFTIHPRQVHGTVSSRYQGVMMGLEESKSWKKFNRLRIDGLKIDHLNRGVEGPFGWIYEGNVDIVADVMFPEDMDDSITKVVTDFYDQLEGTVIANRYRFLPRAPTPENLSGSERATREKKAQKQTNASEEDRRLVIMDLRIHLNDVKAAVPLFTPDLSYVNQALVRPIVAYINAKKTYIPISSRIIKPLGDFDGSWTVFDCGLLDDASAETYEAFAKDVEDQQSRVRRFRKVGFWTLSLAIHALFMGMAGNVV</sequence>
<gene>
    <name evidence="12" type="ORF">THARTR1_02291</name>
</gene>
<keyword evidence="3 11" id="KW-0812">Transmembrane</keyword>
<accession>A0A2K0UK11</accession>
<name>A0A2K0UK11_TRIHA</name>
<evidence type="ECO:0000313" key="12">
    <source>
        <dbReference type="EMBL" id="PNP58133.1"/>
    </source>
</evidence>
<feature type="region of interest" description="Disordered" evidence="10">
    <location>
        <begin position="558"/>
        <end position="584"/>
    </location>
</feature>
<evidence type="ECO:0000256" key="11">
    <source>
        <dbReference type="SAM" id="Phobius"/>
    </source>
</evidence>
<keyword evidence="8 11" id="KW-0472">Membrane</keyword>
<evidence type="ECO:0000256" key="5">
    <source>
        <dbReference type="ARBA" id="ARBA00022946"/>
    </source>
</evidence>
<keyword evidence="7" id="KW-0496">Mitochondrion</keyword>
<feature type="transmembrane region" description="Helical" evidence="11">
    <location>
        <begin position="215"/>
        <end position="243"/>
    </location>
</feature>